<gene>
    <name evidence="1" type="ORF">A7A09_014570</name>
</gene>
<accession>A0A3R7Q1H4</accession>
<organism evidence="1 2">
    <name type="scientific">Paracoccus methylarcula</name>
    <dbReference type="NCBI Taxonomy" id="72022"/>
    <lineage>
        <taxon>Bacteria</taxon>
        <taxon>Pseudomonadati</taxon>
        <taxon>Pseudomonadota</taxon>
        <taxon>Alphaproteobacteria</taxon>
        <taxon>Rhodobacterales</taxon>
        <taxon>Paracoccaceae</taxon>
        <taxon>Paracoccus</taxon>
    </lineage>
</organism>
<evidence type="ECO:0000313" key="1">
    <source>
        <dbReference type="EMBL" id="RNF33711.1"/>
    </source>
</evidence>
<dbReference type="Proteomes" id="UP000238137">
    <property type="component" value="Unassembled WGS sequence"/>
</dbReference>
<sequence length="101" mass="11459">MPAKIDRRFARRFPNRGFWLRPASAEERKIQFRGRSEPGWHPCMAIMRGVGKHADKFHSLPFYSSTPDLADIGEEESGMTAAHVRDSLSDGGLPFVTINRM</sequence>
<keyword evidence="2" id="KW-1185">Reference proteome</keyword>
<comment type="caution">
    <text evidence="1">The sequence shown here is derived from an EMBL/GenBank/DDBJ whole genome shotgun (WGS) entry which is preliminary data.</text>
</comment>
<reference evidence="1" key="1">
    <citation type="submission" date="2018-05" db="EMBL/GenBank/DDBJ databases">
        <title>Reclassification of Methylarcula marina and Methylarcula terricola as Paracoccus methylarcula sp.nov., comb.nov. and Paracoccus terricola comb.nov.</title>
        <authorList>
            <person name="Shmareva M.N."/>
            <person name="Doronina N.V."/>
            <person name="Vasilenko O.V."/>
            <person name="Tarlachkov S.V."/>
            <person name="Trotsenko Y.A."/>
        </authorList>
    </citation>
    <scope>NUCLEOTIDE SEQUENCE [LARGE SCALE GENOMIC DNA]</scope>
    <source>
        <strain evidence="1">VKM B-2159</strain>
    </source>
</reference>
<proteinExistence type="predicted"/>
<protein>
    <submittedName>
        <fullName evidence="1">Uncharacterized protein</fullName>
    </submittedName>
</protein>
<evidence type="ECO:0000313" key="2">
    <source>
        <dbReference type="Proteomes" id="UP000238137"/>
    </source>
</evidence>
<dbReference type="EMBL" id="PXNQ02000009">
    <property type="protein sequence ID" value="RNF33711.1"/>
    <property type="molecule type" value="Genomic_DNA"/>
</dbReference>
<dbReference type="AlphaFoldDB" id="A0A3R7Q1H4"/>
<name>A0A3R7Q1H4_9RHOB</name>